<dbReference type="EMBL" id="LFZW01000002">
    <property type="protein sequence ID" value="KMY42765.1"/>
    <property type="molecule type" value="Genomic_DNA"/>
</dbReference>
<feature type="transmembrane region" description="Helical" evidence="7">
    <location>
        <begin position="374"/>
        <end position="392"/>
    </location>
</feature>
<feature type="transmembrane region" description="Helical" evidence="7">
    <location>
        <begin position="33"/>
        <end position="56"/>
    </location>
</feature>
<dbReference type="STRING" id="1679170.AC625_24230"/>
<feature type="transmembrane region" description="Helical" evidence="7">
    <location>
        <begin position="87"/>
        <end position="112"/>
    </location>
</feature>
<dbReference type="PANTHER" id="PTHR10590:SF23">
    <property type="entry name" value="NUPC_NUPG FAMILY NUCLEOSIDE CNT TRANSPORTER"/>
    <property type="match status" value="1"/>
</dbReference>
<evidence type="ECO:0000256" key="2">
    <source>
        <dbReference type="ARBA" id="ARBA00009033"/>
    </source>
</evidence>
<dbReference type="GO" id="GO:0005886">
    <property type="term" value="C:plasma membrane"/>
    <property type="evidence" value="ECO:0007669"/>
    <property type="project" value="UniProtKB-SubCell"/>
</dbReference>
<keyword evidence="3" id="KW-1003">Cell membrane</keyword>
<evidence type="ECO:0000256" key="5">
    <source>
        <dbReference type="ARBA" id="ARBA00022989"/>
    </source>
</evidence>
<evidence type="ECO:0000256" key="3">
    <source>
        <dbReference type="ARBA" id="ARBA00022475"/>
    </source>
</evidence>
<evidence type="ECO:0000256" key="4">
    <source>
        <dbReference type="ARBA" id="ARBA00022692"/>
    </source>
</evidence>
<evidence type="ECO:0000313" key="11">
    <source>
        <dbReference type="EMBL" id="KMY42765.1"/>
    </source>
</evidence>
<gene>
    <name evidence="11" type="ORF">AC625_24230</name>
</gene>
<sequence length="393" mass="42982">MNFIFLLTGILLVFGVAFLVSNNRKQIKYKRILIMLAVQILAVYFMMNTSIGLIAITKVGVFFEKLMKIANSGIQFVFGDMVNEGGFTFFLSVLLPLVFISVLIGILNYIKVLPFFIKYIGLILSKITGMGKLESYFAVSTAALGQPEVFLTIIKQIPLLSPKRLYTICTSAMSAISMAMVGSYMTMLEPKYVVTAVVLNIFSALIIANIINPYDLDEDEDLIEIEEKERLPFFQMIGESVMDGFKIVIIVAAMLLGFISLMELINVVFVGVFQVSFQTVIGYIFAPIAFLMGVPWAEAVQAGGIMATKLITNEFVAMLNFGEISNHLSDKTIAIVSVYLVSFANFGTVGIVAGSIKSISEKQGSHVAKFSLKLLLGATLASVISGTIMGIVM</sequence>
<dbReference type="GO" id="GO:0005337">
    <property type="term" value="F:nucleoside transmembrane transporter activity"/>
    <property type="evidence" value="ECO:0007669"/>
    <property type="project" value="InterPro"/>
</dbReference>
<evidence type="ECO:0000259" key="8">
    <source>
        <dbReference type="Pfam" id="PF01773"/>
    </source>
</evidence>
<feature type="transmembrane region" description="Helical" evidence="7">
    <location>
        <begin position="6"/>
        <end position="21"/>
    </location>
</feature>
<dbReference type="InterPro" id="IPR011642">
    <property type="entry name" value="Gate_dom"/>
</dbReference>
<evidence type="ECO:0000256" key="1">
    <source>
        <dbReference type="ARBA" id="ARBA00004651"/>
    </source>
</evidence>
<evidence type="ECO:0000256" key="7">
    <source>
        <dbReference type="SAM" id="Phobius"/>
    </source>
</evidence>
<comment type="subcellular location">
    <subcellularLocation>
        <location evidence="1">Cell membrane</location>
        <topology evidence="1">Multi-pass membrane protein</topology>
    </subcellularLocation>
</comment>
<feature type="transmembrane region" description="Helical" evidence="7">
    <location>
        <begin position="333"/>
        <end position="353"/>
    </location>
</feature>
<dbReference type="Pfam" id="PF01773">
    <property type="entry name" value="Nucleos_tra2_N"/>
    <property type="match status" value="1"/>
</dbReference>
<dbReference type="Proteomes" id="UP000037146">
    <property type="component" value="Unassembled WGS sequence"/>
</dbReference>
<evidence type="ECO:0000259" key="10">
    <source>
        <dbReference type="Pfam" id="PF07670"/>
    </source>
</evidence>
<dbReference type="RefSeq" id="WP_049683988.1">
    <property type="nucleotide sequence ID" value="NZ_LFZW01000002.1"/>
</dbReference>
<dbReference type="Pfam" id="PF07662">
    <property type="entry name" value="Nucleos_tra2_C"/>
    <property type="match status" value="1"/>
</dbReference>
<dbReference type="AlphaFoldDB" id="A0A0K9G7G7"/>
<feature type="domain" description="Nucleoside transporter/FeoB GTPase Gate" evidence="10">
    <location>
        <begin position="90"/>
        <end position="190"/>
    </location>
</feature>
<reference evidence="12" key="1">
    <citation type="submission" date="2015-07" db="EMBL/GenBank/DDBJ databases">
        <title>Genome sequencing project for genomic taxonomy and phylogenomics of Bacillus-like bacteria.</title>
        <authorList>
            <person name="Liu B."/>
            <person name="Wang J."/>
            <person name="Zhu Y."/>
            <person name="Liu G."/>
            <person name="Chen Q."/>
            <person name="Chen Z."/>
            <person name="Lan J."/>
            <person name="Che J."/>
            <person name="Ge C."/>
            <person name="Shi H."/>
            <person name="Pan Z."/>
            <person name="Liu X."/>
        </authorList>
    </citation>
    <scope>NUCLEOTIDE SEQUENCE [LARGE SCALE GENOMIC DNA]</scope>
    <source>
        <strain evidence="12">FJAT-27997</strain>
    </source>
</reference>
<keyword evidence="4 7" id="KW-0812">Transmembrane</keyword>
<feature type="domain" description="Concentrative nucleoside transporter C-terminal" evidence="9">
    <location>
        <begin position="192"/>
        <end position="390"/>
    </location>
</feature>
<evidence type="ECO:0000256" key="6">
    <source>
        <dbReference type="ARBA" id="ARBA00023136"/>
    </source>
</evidence>
<dbReference type="OrthoDB" id="9766455at2"/>
<dbReference type="Pfam" id="PF07670">
    <property type="entry name" value="Gate"/>
    <property type="match status" value="1"/>
</dbReference>
<accession>A0A0K9G7G7</accession>
<keyword evidence="6 7" id="KW-0472">Membrane</keyword>
<feature type="domain" description="Concentrative nucleoside transporter N-terminal" evidence="8">
    <location>
        <begin position="9"/>
        <end position="81"/>
    </location>
</feature>
<protein>
    <submittedName>
        <fullName evidence="11">Pyrimidine nucleoside transporter NupC</fullName>
    </submittedName>
</protein>
<dbReference type="PANTHER" id="PTHR10590">
    <property type="entry name" value="SODIUM/NUCLEOSIDE COTRANSPORTER"/>
    <property type="match status" value="1"/>
</dbReference>
<evidence type="ECO:0000313" key="12">
    <source>
        <dbReference type="Proteomes" id="UP000037146"/>
    </source>
</evidence>
<keyword evidence="5 7" id="KW-1133">Transmembrane helix</keyword>
<feature type="transmembrane region" description="Helical" evidence="7">
    <location>
        <begin position="280"/>
        <end position="297"/>
    </location>
</feature>
<feature type="transmembrane region" description="Helical" evidence="7">
    <location>
        <begin position="192"/>
        <end position="211"/>
    </location>
</feature>
<dbReference type="InterPro" id="IPR011657">
    <property type="entry name" value="CNT_C_dom"/>
</dbReference>
<name>A0A0K9G7G7_9BACI</name>
<proteinExistence type="inferred from homology"/>
<feature type="transmembrane region" description="Helical" evidence="7">
    <location>
        <begin position="247"/>
        <end position="273"/>
    </location>
</feature>
<comment type="caution">
    <text evidence="11">The sequence shown here is derived from an EMBL/GenBank/DDBJ whole genome shotgun (WGS) entry which is preliminary data.</text>
</comment>
<dbReference type="InterPro" id="IPR002668">
    <property type="entry name" value="CNT_N_dom"/>
</dbReference>
<organism evidence="11 12">
    <name type="scientific">Peribacillus loiseleuriae</name>
    <dbReference type="NCBI Taxonomy" id="1679170"/>
    <lineage>
        <taxon>Bacteria</taxon>
        <taxon>Bacillati</taxon>
        <taxon>Bacillota</taxon>
        <taxon>Bacilli</taxon>
        <taxon>Bacillales</taxon>
        <taxon>Bacillaceae</taxon>
        <taxon>Peribacillus</taxon>
    </lineage>
</organism>
<comment type="similarity">
    <text evidence="2">Belongs to the concentrative nucleoside transporter (CNT) (TC 2.A.41) family.</text>
</comment>
<dbReference type="GO" id="GO:0015293">
    <property type="term" value="F:symporter activity"/>
    <property type="evidence" value="ECO:0007669"/>
    <property type="project" value="TreeGrafter"/>
</dbReference>
<dbReference type="InterPro" id="IPR008276">
    <property type="entry name" value="C_nuclsd_transpt"/>
</dbReference>
<dbReference type="PATRIC" id="fig|1679170.3.peg.5432"/>
<evidence type="ECO:0000259" key="9">
    <source>
        <dbReference type="Pfam" id="PF07662"/>
    </source>
</evidence>
<keyword evidence="12" id="KW-1185">Reference proteome</keyword>